<dbReference type="Proteomes" id="UP000027920">
    <property type="component" value="Unassembled WGS sequence"/>
</dbReference>
<sequence>MSEVPASTKAGHFVAKTLGIEADYRRELREDQSASSSETFFDREPTAKEWLAKFTPTTASARSYVSSLFPFLQWIFHYNVQWLTGDLIAGAIRQNLVFL</sequence>
<dbReference type="EMBL" id="AMGV01000001">
    <property type="protein sequence ID" value="KEF62799.1"/>
    <property type="molecule type" value="Genomic_DNA"/>
</dbReference>
<name>A0A072PRW1_9EURO</name>
<dbReference type="GeneID" id="25275723"/>
<evidence type="ECO:0000313" key="1">
    <source>
        <dbReference type="EMBL" id="KEF62799.1"/>
    </source>
</evidence>
<dbReference type="VEuPathDB" id="FungiDB:A1O9_00772"/>
<comment type="caution">
    <text evidence="1">The sequence shown here is derived from an EMBL/GenBank/DDBJ whole genome shotgun (WGS) entry which is preliminary data.</text>
</comment>
<organism evidence="1 2">
    <name type="scientific">Exophiala aquamarina CBS 119918</name>
    <dbReference type="NCBI Taxonomy" id="1182545"/>
    <lineage>
        <taxon>Eukaryota</taxon>
        <taxon>Fungi</taxon>
        <taxon>Dikarya</taxon>
        <taxon>Ascomycota</taxon>
        <taxon>Pezizomycotina</taxon>
        <taxon>Eurotiomycetes</taxon>
        <taxon>Chaetothyriomycetidae</taxon>
        <taxon>Chaetothyriales</taxon>
        <taxon>Herpotrichiellaceae</taxon>
        <taxon>Exophiala</taxon>
    </lineage>
</organism>
<dbReference type="HOGENOM" id="CLU_181671_0_0_1"/>
<accession>A0A072PRW1</accession>
<proteinExistence type="predicted"/>
<dbReference type="AlphaFoldDB" id="A0A072PRW1"/>
<dbReference type="RefSeq" id="XP_013265389.1">
    <property type="nucleotide sequence ID" value="XM_013409935.1"/>
</dbReference>
<protein>
    <submittedName>
        <fullName evidence="1">Uncharacterized protein</fullName>
    </submittedName>
</protein>
<dbReference type="STRING" id="1182545.A0A072PRW1"/>
<evidence type="ECO:0000313" key="2">
    <source>
        <dbReference type="Proteomes" id="UP000027920"/>
    </source>
</evidence>
<reference evidence="1 2" key="1">
    <citation type="submission" date="2013-03" db="EMBL/GenBank/DDBJ databases">
        <title>The Genome Sequence of Exophiala aquamarina CBS 119918.</title>
        <authorList>
            <consortium name="The Broad Institute Genomics Platform"/>
            <person name="Cuomo C."/>
            <person name="de Hoog S."/>
            <person name="Gorbushina A."/>
            <person name="Walker B."/>
            <person name="Young S.K."/>
            <person name="Zeng Q."/>
            <person name="Gargeya S."/>
            <person name="Fitzgerald M."/>
            <person name="Haas B."/>
            <person name="Abouelleil A."/>
            <person name="Allen A.W."/>
            <person name="Alvarado L."/>
            <person name="Arachchi H.M."/>
            <person name="Berlin A.M."/>
            <person name="Chapman S.B."/>
            <person name="Gainer-Dewar J."/>
            <person name="Goldberg J."/>
            <person name="Griggs A."/>
            <person name="Gujja S."/>
            <person name="Hansen M."/>
            <person name="Howarth C."/>
            <person name="Imamovic A."/>
            <person name="Ireland A."/>
            <person name="Larimer J."/>
            <person name="McCowan C."/>
            <person name="Murphy C."/>
            <person name="Pearson M."/>
            <person name="Poon T.W."/>
            <person name="Priest M."/>
            <person name="Roberts A."/>
            <person name="Saif S."/>
            <person name="Shea T."/>
            <person name="Sisk P."/>
            <person name="Sykes S."/>
            <person name="Wortman J."/>
            <person name="Nusbaum C."/>
            <person name="Birren B."/>
        </authorList>
    </citation>
    <scope>NUCLEOTIDE SEQUENCE [LARGE SCALE GENOMIC DNA]</scope>
    <source>
        <strain evidence="1 2">CBS 119918</strain>
    </source>
</reference>
<keyword evidence="2" id="KW-1185">Reference proteome</keyword>
<gene>
    <name evidence="1" type="ORF">A1O9_00772</name>
</gene>